<dbReference type="AlphaFoldDB" id="A0A0C2XA47"/>
<sequence length="107" mass="12241">MGSQQPLTTTLMSHTTKYSELSNQYRLSIAYLGVTSGAPLSTILDRNTGTQEICADTEYFYYKVINPMVVLNKHANHAPCHRRFYGNFLPRHHTGDASRDFLQQVFR</sequence>
<proteinExistence type="predicted"/>
<reference evidence="1 2" key="1">
    <citation type="submission" date="2014-04" db="EMBL/GenBank/DDBJ databases">
        <title>Evolutionary Origins and Diversification of the Mycorrhizal Mutualists.</title>
        <authorList>
            <consortium name="DOE Joint Genome Institute"/>
            <consortium name="Mycorrhizal Genomics Consortium"/>
            <person name="Kohler A."/>
            <person name="Kuo A."/>
            <person name="Nagy L.G."/>
            <person name="Floudas D."/>
            <person name="Copeland A."/>
            <person name="Barry K.W."/>
            <person name="Cichocki N."/>
            <person name="Veneault-Fourrey C."/>
            <person name="LaButti K."/>
            <person name="Lindquist E.A."/>
            <person name="Lipzen A."/>
            <person name="Lundell T."/>
            <person name="Morin E."/>
            <person name="Murat C."/>
            <person name="Riley R."/>
            <person name="Ohm R."/>
            <person name="Sun H."/>
            <person name="Tunlid A."/>
            <person name="Henrissat B."/>
            <person name="Grigoriev I.V."/>
            <person name="Hibbett D.S."/>
            <person name="Martin F."/>
        </authorList>
    </citation>
    <scope>NUCLEOTIDE SEQUENCE [LARGE SCALE GENOMIC DNA]</scope>
    <source>
        <strain evidence="1 2">Koide BX008</strain>
    </source>
</reference>
<gene>
    <name evidence="1" type="ORF">M378DRAFT_161966</name>
</gene>
<evidence type="ECO:0000313" key="2">
    <source>
        <dbReference type="Proteomes" id="UP000054549"/>
    </source>
</evidence>
<keyword evidence="2" id="KW-1185">Reference proteome</keyword>
<dbReference type="EMBL" id="KN818241">
    <property type="protein sequence ID" value="KIL65658.1"/>
    <property type="molecule type" value="Genomic_DNA"/>
</dbReference>
<organism evidence="1 2">
    <name type="scientific">Amanita muscaria (strain Koide BX008)</name>
    <dbReference type="NCBI Taxonomy" id="946122"/>
    <lineage>
        <taxon>Eukaryota</taxon>
        <taxon>Fungi</taxon>
        <taxon>Dikarya</taxon>
        <taxon>Basidiomycota</taxon>
        <taxon>Agaricomycotina</taxon>
        <taxon>Agaricomycetes</taxon>
        <taxon>Agaricomycetidae</taxon>
        <taxon>Agaricales</taxon>
        <taxon>Pluteineae</taxon>
        <taxon>Amanitaceae</taxon>
        <taxon>Amanita</taxon>
    </lineage>
</organism>
<dbReference type="HOGENOM" id="CLU_2209346_0_0_1"/>
<dbReference type="Proteomes" id="UP000054549">
    <property type="component" value="Unassembled WGS sequence"/>
</dbReference>
<evidence type="ECO:0000313" key="1">
    <source>
        <dbReference type="EMBL" id="KIL65658.1"/>
    </source>
</evidence>
<name>A0A0C2XA47_AMAMK</name>
<accession>A0A0C2XA47</accession>
<protein>
    <submittedName>
        <fullName evidence="1">Uncharacterized protein</fullName>
    </submittedName>
</protein>
<dbReference type="InParanoid" id="A0A0C2XA47"/>